<evidence type="ECO:0000256" key="1">
    <source>
        <dbReference type="SAM" id="MobiDB-lite"/>
    </source>
</evidence>
<evidence type="ECO:0000313" key="3">
    <source>
        <dbReference type="Proteomes" id="UP001286313"/>
    </source>
</evidence>
<feature type="compositionally biased region" description="Basic and acidic residues" evidence="1">
    <location>
        <begin position="100"/>
        <end position="109"/>
    </location>
</feature>
<dbReference type="EMBL" id="JAWQEG010000375">
    <property type="protein sequence ID" value="KAK3891040.1"/>
    <property type="molecule type" value="Genomic_DNA"/>
</dbReference>
<protein>
    <submittedName>
        <fullName evidence="2">Uncharacterized protein</fullName>
    </submittedName>
</protein>
<feature type="compositionally biased region" description="Basic and acidic residues" evidence="1">
    <location>
        <begin position="51"/>
        <end position="92"/>
    </location>
</feature>
<sequence>MNNELQEGASMQWVWDEWPPGTMAANQTQLPVVIVEAEVRGKAMAVAVDSEMKETGKVEEIRGKVEETQGKVEDTRGKGGKDTKKGGLDTKKGGLHTKRGGRDTRKGGI</sequence>
<reference evidence="2" key="1">
    <citation type="submission" date="2023-10" db="EMBL/GenBank/DDBJ databases">
        <title>Genome assemblies of two species of porcelain crab, Petrolisthes cinctipes and Petrolisthes manimaculis (Anomura: Porcellanidae).</title>
        <authorList>
            <person name="Angst P."/>
        </authorList>
    </citation>
    <scope>NUCLEOTIDE SEQUENCE</scope>
    <source>
        <strain evidence="2">PB745_01</strain>
        <tissue evidence="2">Gill</tissue>
    </source>
</reference>
<gene>
    <name evidence="2" type="ORF">Pcinc_005045</name>
</gene>
<keyword evidence="3" id="KW-1185">Reference proteome</keyword>
<feature type="region of interest" description="Disordered" evidence="1">
    <location>
        <begin position="51"/>
        <end position="109"/>
    </location>
</feature>
<comment type="caution">
    <text evidence="2">The sequence shown here is derived from an EMBL/GenBank/DDBJ whole genome shotgun (WGS) entry which is preliminary data.</text>
</comment>
<evidence type="ECO:0000313" key="2">
    <source>
        <dbReference type="EMBL" id="KAK3891040.1"/>
    </source>
</evidence>
<proteinExistence type="predicted"/>
<dbReference type="AlphaFoldDB" id="A0AAE1L352"/>
<name>A0AAE1L352_PETCI</name>
<accession>A0AAE1L352</accession>
<dbReference type="Proteomes" id="UP001286313">
    <property type="component" value="Unassembled WGS sequence"/>
</dbReference>
<organism evidence="2 3">
    <name type="scientific">Petrolisthes cinctipes</name>
    <name type="common">Flat porcelain crab</name>
    <dbReference type="NCBI Taxonomy" id="88211"/>
    <lineage>
        <taxon>Eukaryota</taxon>
        <taxon>Metazoa</taxon>
        <taxon>Ecdysozoa</taxon>
        <taxon>Arthropoda</taxon>
        <taxon>Crustacea</taxon>
        <taxon>Multicrustacea</taxon>
        <taxon>Malacostraca</taxon>
        <taxon>Eumalacostraca</taxon>
        <taxon>Eucarida</taxon>
        <taxon>Decapoda</taxon>
        <taxon>Pleocyemata</taxon>
        <taxon>Anomura</taxon>
        <taxon>Galatheoidea</taxon>
        <taxon>Porcellanidae</taxon>
        <taxon>Petrolisthes</taxon>
    </lineage>
</organism>